<reference evidence="1" key="1">
    <citation type="journal article" date="2021" name="Proc. Natl. Acad. Sci. U.S.A.">
        <title>A Catalog of Tens of Thousands of Viruses from Human Metagenomes Reveals Hidden Associations with Chronic Diseases.</title>
        <authorList>
            <person name="Tisza M.J."/>
            <person name="Buck C.B."/>
        </authorList>
    </citation>
    <scope>NUCLEOTIDE SEQUENCE</scope>
    <source>
        <strain evidence="1">CtPyh10</strain>
    </source>
</reference>
<sequence length="105" mass="12118">MTIGEKMTITTWRARQLAYLEEMYSPGEHMGKLMSHLGARHVYIQLYAQMHAALESLPEQPNSYVAMAVYRKLREDMSTLDDMLDQLEDTGLYDPDEYDPDGVEV</sequence>
<accession>A0A8S5T021</accession>
<organism evidence="1">
    <name type="scientific">Siphoviridae sp. ctPyh10</name>
    <dbReference type="NCBI Taxonomy" id="2827865"/>
    <lineage>
        <taxon>Viruses</taxon>
        <taxon>Duplodnaviria</taxon>
        <taxon>Heunggongvirae</taxon>
        <taxon>Uroviricota</taxon>
        <taxon>Caudoviricetes</taxon>
    </lineage>
</organism>
<proteinExistence type="predicted"/>
<evidence type="ECO:0000313" key="1">
    <source>
        <dbReference type="EMBL" id="DAF56295.1"/>
    </source>
</evidence>
<dbReference type="EMBL" id="BK032711">
    <property type="protein sequence ID" value="DAF56295.1"/>
    <property type="molecule type" value="Genomic_DNA"/>
</dbReference>
<protein>
    <submittedName>
        <fullName evidence="1">Uncharacterized protein</fullName>
    </submittedName>
</protein>
<name>A0A8S5T021_9CAUD</name>